<dbReference type="InterPro" id="IPR050818">
    <property type="entry name" value="KCNH_animal-type"/>
</dbReference>
<keyword evidence="4 13" id="KW-0812">Transmembrane</keyword>
<evidence type="ECO:0000256" key="10">
    <source>
        <dbReference type="ARBA" id="ARBA00023136"/>
    </source>
</evidence>
<feature type="compositionally biased region" description="Basic and acidic residues" evidence="12">
    <location>
        <begin position="7"/>
        <end position="21"/>
    </location>
</feature>
<evidence type="ECO:0000256" key="2">
    <source>
        <dbReference type="ARBA" id="ARBA00022448"/>
    </source>
</evidence>
<feature type="compositionally biased region" description="Polar residues" evidence="12">
    <location>
        <begin position="137"/>
        <end position="147"/>
    </location>
</feature>
<dbReference type="GO" id="GO:0005886">
    <property type="term" value="C:plasma membrane"/>
    <property type="evidence" value="ECO:0007669"/>
    <property type="project" value="TreeGrafter"/>
</dbReference>
<dbReference type="PROSITE" id="PS00889">
    <property type="entry name" value="CNMP_BINDING_2"/>
    <property type="match status" value="1"/>
</dbReference>
<evidence type="ECO:0000256" key="12">
    <source>
        <dbReference type="SAM" id="MobiDB-lite"/>
    </source>
</evidence>
<dbReference type="EMBL" id="CAMPGE010015800">
    <property type="protein sequence ID" value="CAI2374402.1"/>
    <property type="molecule type" value="Genomic_DNA"/>
</dbReference>
<keyword evidence="16" id="KW-1185">Reference proteome</keyword>
<dbReference type="PANTHER" id="PTHR10217">
    <property type="entry name" value="VOLTAGE AND LIGAND GATED POTASSIUM CHANNEL"/>
    <property type="match status" value="1"/>
</dbReference>
<dbReference type="Gene3D" id="1.10.287.70">
    <property type="match status" value="1"/>
</dbReference>
<feature type="compositionally biased region" description="Polar residues" evidence="12">
    <location>
        <begin position="22"/>
        <end position="58"/>
    </location>
</feature>
<comment type="subcellular location">
    <subcellularLocation>
        <location evidence="1">Membrane</location>
        <topology evidence="1">Multi-pass membrane protein</topology>
    </subcellularLocation>
</comment>
<dbReference type="Proteomes" id="UP001295684">
    <property type="component" value="Unassembled WGS sequence"/>
</dbReference>
<dbReference type="Pfam" id="PF00027">
    <property type="entry name" value="cNMP_binding"/>
    <property type="match status" value="2"/>
</dbReference>
<dbReference type="InterPro" id="IPR014710">
    <property type="entry name" value="RmlC-like_jellyroll"/>
</dbReference>
<protein>
    <recommendedName>
        <fullName evidence="14">Cyclic nucleotide-binding domain-containing protein</fullName>
    </recommendedName>
</protein>
<dbReference type="GO" id="GO:0005249">
    <property type="term" value="F:voltage-gated potassium channel activity"/>
    <property type="evidence" value="ECO:0007669"/>
    <property type="project" value="InterPro"/>
</dbReference>
<evidence type="ECO:0000313" key="16">
    <source>
        <dbReference type="Proteomes" id="UP001295684"/>
    </source>
</evidence>
<dbReference type="PANTHER" id="PTHR10217:SF435">
    <property type="entry name" value="POTASSIUM VOLTAGE-GATED CHANNEL PROTEIN EAG"/>
    <property type="match status" value="1"/>
</dbReference>
<dbReference type="InterPro" id="IPR000595">
    <property type="entry name" value="cNMP-bd_dom"/>
</dbReference>
<keyword evidence="3" id="KW-0633">Potassium transport</keyword>
<evidence type="ECO:0000259" key="14">
    <source>
        <dbReference type="PROSITE" id="PS50042"/>
    </source>
</evidence>
<feature type="transmembrane region" description="Helical" evidence="13">
    <location>
        <begin position="406"/>
        <end position="427"/>
    </location>
</feature>
<feature type="domain" description="Cyclic nucleotide-binding" evidence="14">
    <location>
        <begin position="518"/>
        <end position="608"/>
    </location>
</feature>
<dbReference type="AlphaFoldDB" id="A0AAD1XKM9"/>
<evidence type="ECO:0000256" key="11">
    <source>
        <dbReference type="ARBA" id="ARBA00023303"/>
    </source>
</evidence>
<evidence type="ECO:0000256" key="4">
    <source>
        <dbReference type="ARBA" id="ARBA00022692"/>
    </source>
</evidence>
<keyword evidence="8 13" id="KW-1133">Transmembrane helix</keyword>
<gene>
    <name evidence="15" type="ORF">ECRASSUSDP1_LOCUS15754</name>
</gene>
<evidence type="ECO:0000256" key="6">
    <source>
        <dbReference type="ARBA" id="ARBA00022882"/>
    </source>
</evidence>
<accession>A0AAD1XKM9</accession>
<feature type="transmembrane region" description="Helical" evidence="13">
    <location>
        <begin position="327"/>
        <end position="347"/>
    </location>
</feature>
<dbReference type="Gene3D" id="1.10.287.630">
    <property type="entry name" value="Helix hairpin bin"/>
    <property type="match status" value="1"/>
</dbReference>
<feature type="domain" description="Cyclic nucleotide-binding" evidence="14">
    <location>
        <begin position="643"/>
        <end position="763"/>
    </location>
</feature>
<dbReference type="InterPro" id="IPR018490">
    <property type="entry name" value="cNMP-bd_dom_sf"/>
</dbReference>
<feature type="region of interest" description="Disordered" evidence="12">
    <location>
        <begin position="119"/>
        <end position="159"/>
    </location>
</feature>
<dbReference type="InterPro" id="IPR003938">
    <property type="entry name" value="K_chnl_volt-dep_EAG/ELK/ERG"/>
</dbReference>
<feature type="region of interest" description="Disordered" evidence="12">
    <location>
        <begin position="1"/>
        <end position="95"/>
    </location>
</feature>
<feature type="compositionally biased region" description="Acidic residues" evidence="12">
    <location>
        <begin position="127"/>
        <end position="136"/>
    </location>
</feature>
<dbReference type="PRINTS" id="PR01463">
    <property type="entry name" value="EAGCHANLFMLY"/>
</dbReference>
<keyword evidence="5" id="KW-0631">Potassium channel</keyword>
<keyword evidence="10 13" id="KW-0472">Membrane</keyword>
<reference evidence="15" key="1">
    <citation type="submission" date="2023-07" db="EMBL/GenBank/DDBJ databases">
        <authorList>
            <consortium name="AG Swart"/>
            <person name="Singh M."/>
            <person name="Singh A."/>
            <person name="Seah K."/>
            <person name="Emmerich C."/>
        </authorList>
    </citation>
    <scope>NUCLEOTIDE SEQUENCE</scope>
    <source>
        <strain evidence="15">DP1</strain>
    </source>
</reference>
<evidence type="ECO:0000256" key="9">
    <source>
        <dbReference type="ARBA" id="ARBA00023065"/>
    </source>
</evidence>
<dbReference type="GO" id="GO:0042391">
    <property type="term" value="P:regulation of membrane potential"/>
    <property type="evidence" value="ECO:0007669"/>
    <property type="project" value="TreeGrafter"/>
</dbReference>
<keyword evidence="11" id="KW-0407">Ion channel</keyword>
<evidence type="ECO:0000313" key="15">
    <source>
        <dbReference type="EMBL" id="CAI2374402.1"/>
    </source>
</evidence>
<evidence type="ECO:0000256" key="1">
    <source>
        <dbReference type="ARBA" id="ARBA00004141"/>
    </source>
</evidence>
<dbReference type="SUPFAM" id="SSF51206">
    <property type="entry name" value="cAMP-binding domain-like"/>
    <property type="match status" value="2"/>
</dbReference>
<keyword evidence="2" id="KW-0813">Transport</keyword>
<comment type="caution">
    <text evidence="15">The sequence shown here is derived from an EMBL/GenBank/DDBJ whole genome shotgun (WGS) entry which is preliminary data.</text>
</comment>
<evidence type="ECO:0000256" key="8">
    <source>
        <dbReference type="ARBA" id="ARBA00022989"/>
    </source>
</evidence>
<feature type="compositionally biased region" description="Basic and acidic residues" evidence="12">
    <location>
        <begin position="59"/>
        <end position="95"/>
    </location>
</feature>
<organism evidence="15 16">
    <name type="scientific">Euplotes crassus</name>
    <dbReference type="NCBI Taxonomy" id="5936"/>
    <lineage>
        <taxon>Eukaryota</taxon>
        <taxon>Sar</taxon>
        <taxon>Alveolata</taxon>
        <taxon>Ciliophora</taxon>
        <taxon>Intramacronucleata</taxon>
        <taxon>Spirotrichea</taxon>
        <taxon>Hypotrichia</taxon>
        <taxon>Euplotida</taxon>
        <taxon>Euplotidae</taxon>
        <taxon>Moneuplotes</taxon>
    </lineage>
</organism>
<dbReference type="SMART" id="SM00100">
    <property type="entry name" value="cNMP"/>
    <property type="match status" value="2"/>
</dbReference>
<evidence type="ECO:0000256" key="13">
    <source>
        <dbReference type="SAM" id="Phobius"/>
    </source>
</evidence>
<evidence type="ECO:0000256" key="5">
    <source>
        <dbReference type="ARBA" id="ARBA00022826"/>
    </source>
</evidence>
<evidence type="ECO:0000256" key="7">
    <source>
        <dbReference type="ARBA" id="ARBA00022958"/>
    </source>
</evidence>
<keyword evidence="6" id="KW-0851">Voltage-gated channel</keyword>
<dbReference type="InterPro" id="IPR018488">
    <property type="entry name" value="cNMP-bd_CS"/>
</dbReference>
<dbReference type="PROSITE" id="PS50042">
    <property type="entry name" value="CNMP_BINDING_3"/>
    <property type="match status" value="2"/>
</dbReference>
<proteinExistence type="predicted"/>
<name>A0AAD1XKM9_EUPCR</name>
<dbReference type="Gene3D" id="2.60.120.10">
    <property type="entry name" value="Jelly Rolls"/>
    <property type="match status" value="2"/>
</dbReference>
<dbReference type="CDD" id="cd00038">
    <property type="entry name" value="CAP_ED"/>
    <property type="match status" value="2"/>
</dbReference>
<sequence>MNEFDNQQDKNVIREDTEEYKSSNLSRESGSEQENNASEDSLENTLSNITSQKSSSRNNDNKGDASQREEQFQRRDSVVIKEPRPDSNRMKKSFNNEELDRFFNSKKRSTGYYNMLFQTEEKKTGQPEEDEKDYFDESSNASTNPKSTAKVAPMPDKKEKEELKMDAIESIFVVDKKCIIRVNDPNRIKWDLFVMALATWNCYTIPFEISFEPQIAETTWWLVLNCFIDFCFLVDIILTFRTTYINSSGGDEITEPKEIAILYLKSRFWIDLLSTIPFDLFFSTEGALAVFKLFGLLKVVRVTRLNRIINLLSVTHFKEDAKMILKLLRLVYFLLLYIHFSACIWWYNIKDTKIWIPQMDFMFLATETYTTFSIELQYMQCFYHSIILLGGSGIGPRDDSQRINSIIVLLMSAIINANIFGNMAVIVQEMNQKASRFQEKIDIANTSMKNIRLPLYLQKKVRDYLFYTQSNLETQRELEDFQTMISPSLKLEVTRHIFLQVLISNPVFGDNPELNEMVIEKVLVNSYPPEAIITQQGGNPDGMYINSKGELAVLVKDEYNKQSFVRILESGDIFGEVALIAECPRTATVQCLNYCTCAILKIEGFREICKLFPEFLTKMRQKRCEYKDRWKTFMFKIINTVYYFKNLSQESLEEIFYSLETDYYEKETILVESGDSLDKIWILVDGEVDINVQMDTGEIVVIETLKKGSHFGQFSCLIEAPQMFQYQAKTNVTIQSINTAMLENLRLELADLNDELANGFIHEYGVPVCDFKVNHIYNGEDKINRLKQKFKDCVRRAFVLNMYKNKKTTRLTQLIIDLKKKALEEEEEERKERKRERYKKDLADKVLEHIKEPVHDTKMTKFMELKMQNYITILKDQIEILKRFNRRVVKPREQM</sequence>
<dbReference type="InterPro" id="IPR005821">
    <property type="entry name" value="Ion_trans_dom"/>
</dbReference>
<dbReference type="SUPFAM" id="SSF81324">
    <property type="entry name" value="Voltage-gated potassium channels"/>
    <property type="match status" value="1"/>
</dbReference>
<dbReference type="Pfam" id="PF00520">
    <property type="entry name" value="Ion_trans"/>
    <property type="match status" value="1"/>
</dbReference>
<keyword evidence="7" id="KW-0630">Potassium</keyword>
<dbReference type="GO" id="GO:0034702">
    <property type="term" value="C:monoatomic ion channel complex"/>
    <property type="evidence" value="ECO:0007669"/>
    <property type="project" value="UniProtKB-KW"/>
</dbReference>
<evidence type="ECO:0000256" key="3">
    <source>
        <dbReference type="ARBA" id="ARBA00022538"/>
    </source>
</evidence>
<keyword evidence="9" id="KW-0406">Ion transport</keyword>